<dbReference type="STRING" id="247633.GP2143_12901"/>
<keyword evidence="1" id="KW-0472">Membrane</keyword>
<feature type="transmembrane region" description="Helical" evidence="1">
    <location>
        <begin position="20"/>
        <end position="40"/>
    </location>
</feature>
<protein>
    <submittedName>
        <fullName evidence="2">Uncharacterized protein</fullName>
    </submittedName>
</protein>
<dbReference type="OrthoDB" id="8419990at2"/>
<evidence type="ECO:0000313" key="2">
    <source>
        <dbReference type="EMBL" id="EAW32154.1"/>
    </source>
</evidence>
<keyword evidence="1" id="KW-0812">Transmembrane</keyword>
<evidence type="ECO:0000313" key="3">
    <source>
        <dbReference type="Proteomes" id="UP000004931"/>
    </source>
</evidence>
<evidence type="ECO:0000256" key="1">
    <source>
        <dbReference type="SAM" id="Phobius"/>
    </source>
</evidence>
<dbReference type="Proteomes" id="UP000004931">
    <property type="component" value="Unassembled WGS sequence"/>
</dbReference>
<name>A0Y7Q0_9GAMM</name>
<keyword evidence="3" id="KW-1185">Reference proteome</keyword>
<comment type="caution">
    <text evidence="2">The sequence shown here is derived from an EMBL/GenBank/DDBJ whole genome shotgun (WGS) entry which is preliminary data.</text>
</comment>
<dbReference type="AlphaFoldDB" id="A0Y7Q0"/>
<dbReference type="eggNOG" id="ENOG502ZBDZ">
    <property type="taxonomic scope" value="Bacteria"/>
</dbReference>
<gene>
    <name evidence="2" type="ORF">GP2143_12901</name>
</gene>
<reference evidence="2 3" key="1">
    <citation type="journal article" date="2010" name="J. Bacteriol.">
        <title>Genome sequence of the oligotrophic marine Gammaproteobacterium HTCC2143, isolated from the Oregon Coast.</title>
        <authorList>
            <person name="Oh H.M."/>
            <person name="Kang I."/>
            <person name="Ferriera S."/>
            <person name="Giovannoni S.J."/>
            <person name="Cho J.C."/>
        </authorList>
    </citation>
    <scope>NUCLEOTIDE SEQUENCE [LARGE SCALE GENOMIC DNA]</scope>
    <source>
        <strain evidence="2 3">HTCC2143</strain>
    </source>
</reference>
<organism evidence="2 3">
    <name type="scientific">marine gamma proteobacterium HTCC2143</name>
    <dbReference type="NCBI Taxonomy" id="247633"/>
    <lineage>
        <taxon>Bacteria</taxon>
        <taxon>Pseudomonadati</taxon>
        <taxon>Pseudomonadota</taxon>
        <taxon>Gammaproteobacteria</taxon>
        <taxon>Cellvibrionales</taxon>
        <taxon>Spongiibacteraceae</taxon>
        <taxon>BD1-7 clade</taxon>
    </lineage>
</organism>
<accession>A0Y7Q0</accession>
<dbReference type="EMBL" id="AAVT01000001">
    <property type="protein sequence ID" value="EAW32154.1"/>
    <property type="molecule type" value="Genomic_DNA"/>
</dbReference>
<proteinExistence type="predicted"/>
<keyword evidence="1" id="KW-1133">Transmembrane helix</keyword>
<sequence length="208" mass="23735">MTSRSRFYRPSPNNSAFTDLLFNALLGFAFMFFIAFILMAKPEETGKVDNKAEYLITVSWPNNHSDDIDVLVEDPRGEVLWYSNKDTGIMHLDRDDRGSLQDHLIIDGKKVTNPINQETVTLRSWVPGEYVVNVLHYQANTRQPVPIYIKVERLNPEVKILYYGVEQVNGAGTERTVVRFVLDSQGDVSDVSQLQKSLVDRIGKKVQE</sequence>